<evidence type="ECO:0000259" key="8">
    <source>
        <dbReference type="Pfam" id="PF20684"/>
    </source>
</evidence>
<feature type="domain" description="Rhodopsin" evidence="8">
    <location>
        <begin position="29"/>
        <end position="269"/>
    </location>
</feature>
<dbReference type="Proteomes" id="UP000664169">
    <property type="component" value="Unassembled WGS sequence"/>
</dbReference>
<keyword evidence="4 7" id="KW-0472">Membrane</keyword>
<sequence>MGHLIAQDGWDIIHVCIAMMVLVAFALTLRVLARLRTKQQFQLEEWFIWFSTILFVTYNGVLIGSITNPNAGGTAEFLELDLPQLNNLEMYTYVFELLFVNCITFAKISLLIFYTHVFTVRYFRITAYCFLAFCAIWGLVSTFLVIFQCNPVAGLWHYEWQLEGIATCIPPLPLLFGFEVSNVALDIAILVLPVSVISRLQLKRSKKISISFIFLLGGFVCVSCAVRMYWIYLPDSPLPRSQPAVLNWSTIELASAIICTCLPTYGPLITGDRSILASAKTWYASLISSRGGSSYGKSTVNSSTGPSTGPYNSYSGEKDVKRSHIVNQRPVNGRIEHRSMDTLPLRQINVTREYEVV</sequence>
<reference evidence="9" key="1">
    <citation type="submission" date="2021-03" db="EMBL/GenBank/DDBJ databases">
        <authorList>
            <person name="Tagirdzhanova G."/>
        </authorList>
    </citation>
    <scope>NUCLEOTIDE SEQUENCE</scope>
</reference>
<gene>
    <name evidence="9" type="ORF">GOMPHAMPRED_005516</name>
</gene>
<dbReference type="OrthoDB" id="10017208at2759"/>
<evidence type="ECO:0000256" key="3">
    <source>
        <dbReference type="ARBA" id="ARBA00022989"/>
    </source>
</evidence>
<evidence type="ECO:0000313" key="9">
    <source>
        <dbReference type="EMBL" id="CAF9929927.1"/>
    </source>
</evidence>
<keyword evidence="2 7" id="KW-0812">Transmembrane</keyword>
<dbReference type="AlphaFoldDB" id="A0A8H3FVP1"/>
<keyword evidence="3 7" id="KW-1133">Transmembrane helix</keyword>
<dbReference type="InterPro" id="IPR049326">
    <property type="entry name" value="Rhodopsin_dom_fungi"/>
</dbReference>
<feature type="transmembrane region" description="Helical" evidence="7">
    <location>
        <begin position="125"/>
        <end position="147"/>
    </location>
</feature>
<evidence type="ECO:0000256" key="5">
    <source>
        <dbReference type="ARBA" id="ARBA00038359"/>
    </source>
</evidence>
<dbReference type="GO" id="GO:0016020">
    <property type="term" value="C:membrane"/>
    <property type="evidence" value="ECO:0007669"/>
    <property type="project" value="UniProtKB-SubCell"/>
</dbReference>
<feature type="transmembrane region" description="Helical" evidence="7">
    <location>
        <begin position="90"/>
        <end position="113"/>
    </location>
</feature>
<dbReference type="PANTHER" id="PTHR33048">
    <property type="entry name" value="PTH11-LIKE INTEGRAL MEMBRANE PROTEIN (AFU_ORTHOLOGUE AFUA_5G11245)"/>
    <property type="match status" value="1"/>
</dbReference>
<feature type="transmembrane region" description="Helical" evidence="7">
    <location>
        <begin position="12"/>
        <end position="33"/>
    </location>
</feature>
<comment type="subcellular location">
    <subcellularLocation>
        <location evidence="1">Membrane</location>
        <topology evidence="1">Multi-pass membrane protein</topology>
    </subcellularLocation>
</comment>
<evidence type="ECO:0000256" key="6">
    <source>
        <dbReference type="SAM" id="MobiDB-lite"/>
    </source>
</evidence>
<comment type="similarity">
    <text evidence="5">Belongs to the SAT4 family.</text>
</comment>
<dbReference type="InterPro" id="IPR052337">
    <property type="entry name" value="SAT4-like"/>
</dbReference>
<feature type="transmembrane region" description="Helical" evidence="7">
    <location>
        <begin position="212"/>
        <end position="233"/>
    </location>
</feature>
<dbReference type="PANTHER" id="PTHR33048:SF47">
    <property type="entry name" value="INTEGRAL MEMBRANE PROTEIN-RELATED"/>
    <property type="match status" value="1"/>
</dbReference>
<evidence type="ECO:0000256" key="2">
    <source>
        <dbReference type="ARBA" id="ARBA00022692"/>
    </source>
</evidence>
<dbReference type="Pfam" id="PF20684">
    <property type="entry name" value="Fung_rhodopsin"/>
    <property type="match status" value="1"/>
</dbReference>
<evidence type="ECO:0000256" key="4">
    <source>
        <dbReference type="ARBA" id="ARBA00023136"/>
    </source>
</evidence>
<accession>A0A8H3FVP1</accession>
<feature type="transmembrane region" description="Helical" evidence="7">
    <location>
        <begin position="180"/>
        <end position="200"/>
    </location>
</feature>
<keyword evidence="10" id="KW-1185">Reference proteome</keyword>
<proteinExistence type="inferred from homology"/>
<comment type="caution">
    <text evidence="9">The sequence shown here is derived from an EMBL/GenBank/DDBJ whole genome shotgun (WGS) entry which is preliminary data.</text>
</comment>
<evidence type="ECO:0000313" key="10">
    <source>
        <dbReference type="Proteomes" id="UP000664169"/>
    </source>
</evidence>
<name>A0A8H3FVP1_9LECA</name>
<evidence type="ECO:0000256" key="1">
    <source>
        <dbReference type="ARBA" id="ARBA00004141"/>
    </source>
</evidence>
<evidence type="ECO:0000256" key="7">
    <source>
        <dbReference type="SAM" id="Phobius"/>
    </source>
</evidence>
<feature type="transmembrane region" description="Helical" evidence="7">
    <location>
        <begin position="45"/>
        <end position="66"/>
    </location>
</feature>
<dbReference type="EMBL" id="CAJPDQ010000034">
    <property type="protein sequence ID" value="CAF9929927.1"/>
    <property type="molecule type" value="Genomic_DNA"/>
</dbReference>
<feature type="compositionally biased region" description="Polar residues" evidence="6">
    <location>
        <begin position="290"/>
        <end position="315"/>
    </location>
</feature>
<organism evidence="9 10">
    <name type="scientific">Gomphillus americanus</name>
    <dbReference type="NCBI Taxonomy" id="1940652"/>
    <lineage>
        <taxon>Eukaryota</taxon>
        <taxon>Fungi</taxon>
        <taxon>Dikarya</taxon>
        <taxon>Ascomycota</taxon>
        <taxon>Pezizomycotina</taxon>
        <taxon>Lecanoromycetes</taxon>
        <taxon>OSLEUM clade</taxon>
        <taxon>Ostropomycetidae</taxon>
        <taxon>Ostropales</taxon>
        <taxon>Graphidaceae</taxon>
        <taxon>Gomphilloideae</taxon>
        <taxon>Gomphillus</taxon>
    </lineage>
</organism>
<feature type="region of interest" description="Disordered" evidence="6">
    <location>
        <begin position="290"/>
        <end position="333"/>
    </location>
</feature>
<protein>
    <recommendedName>
        <fullName evidence="8">Rhodopsin domain-containing protein</fullName>
    </recommendedName>
</protein>